<protein>
    <submittedName>
        <fullName evidence="2">Uncharacterized protein</fullName>
    </submittedName>
</protein>
<sequence length="104" mass="12113">MSCMVSAQLHSNSFLICIPTRYPGKELEIGNIETDYKDIFMICVVWLFGGILPIIWKIVLFYSVLMYFPFGHIVLQYYTCPMSPNHAPSILNIWSLFCLQKYVH</sequence>
<accession>A0A8D8ZER9</accession>
<proteinExistence type="predicted"/>
<feature type="transmembrane region" description="Helical" evidence="1">
    <location>
        <begin position="39"/>
        <end position="68"/>
    </location>
</feature>
<evidence type="ECO:0000313" key="2">
    <source>
        <dbReference type="EMBL" id="CAG6745006.1"/>
    </source>
</evidence>
<keyword evidence="1" id="KW-1133">Transmembrane helix</keyword>
<keyword evidence="1" id="KW-0812">Transmembrane</keyword>
<dbReference type="EMBL" id="HBUF01481181">
    <property type="protein sequence ID" value="CAG6745006.1"/>
    <property type="molecule type" value="Transcribed_RNA"/>
</dbReference>
<organism evidence="2">
    <name type="scientific">Cacopsylla melanoneura</name>
    <dbReference type="NCBI Taxonomy" id="428564"/>
    <lineage>
        <taxon>Eukaryota</taxon>
        <taxon>Metazoa</taxon>
        <taxon>Ecdysozoa</taxon>
        <taxon>Arthropoda</taxon>
        <taxon>Hexapoda</taxon>
        <taxon>Insecta</taxon>
        <taxon>Pterygota</taxon>
        <taxon>Neoptera</taxon>
        <taxon>Paraneoptera</taxon>
        <taxon>Hemiptera</taxon>
        <taxon>Sternorrhyncha</taxon>
        <taxon>Psylloidea</taxon>
        <taxon>Psyllidae</taxon>
        <taxon>Psyllinae</taxon>
        <taxon>Cacopsylla</taxon>
    </lineage>
</organism>
<dbReference type="AlphaFoldDB" id="A0A8D8ZER9"/>
<keyword evidence="1" id="KW-0472">Membrane</keyword>
<name>A0A8D8ZER9_9HEMI</name>
<evidence type="ECO:0000256" key="1">
    <source>
        <dbReference type="SAM" id="Phobius"/>
    </source>
</evidence>
<reference evidence="2" key="1">
    <citation type="submission" date="2021-05" db="EMBL/GenBank/DDBJ databases">
        <authorList>
            <person name="Alioto T."/>
            <person name="Alioto T."/>
            <person name="Gomez Garrido J."/>
        </authorList>
    </citation>
    <scope>NUCLEOTIDE SEQUENCE</scope>
</reference>